<evidence type="ECO:0000313" key="3">
    <source>
        <dbReference type="EMBL" id="VAI36839.1"/>
    </source>
</evidence>
<evidence type="ECO:0000256" key="1">
    <source>
        <dbReference type="SAM" id="Coils"/>
    </source>
</evidence>
<feature type="compositionally biased region" description="Low complexity" evidence="2">
    <location>
        <begin position="65"/>
        <end position="76"/>
    </location>
</feature>
<sequence length="584" mass="64851">MSWRDPAVRATGRFNSRPQPVPPATPHPPPVVVIDEDEDDVAAESEVFIIDDDDDVEIARVTAACSSKKGNSSCSNVINIDDDDDEEEEEEGGRAGPSMAGAGSPAATTTPVRASPRNRYGLDYVSDSEDSDLSEGPDSDSDGDGSSDCEILGDTGTARKVWEKAASRRTTLHHPPHQKDGRASTSASSAESSTHYDEPPENLFSPVCPLDNDILKYFSGAFNPAGQSSRNGAKHGTGPSSVPNAQEGPIDNDSHGKETEDHNPARSSDPDMRYNGPVPEKAPERSHHPHLDETMKPEGHTRYNFVSANRVFPAYSADCKDDSPIFVSTPERMDEKIPEGTSLAKDGRTAHNEAAKQKKKMCFAPDDDSCVDQLREDPVFTSRLGGLRQSGEYFNDNAPTNEASGTCSLPQKDLVEDPEKLGQSSMIIGGREKHKESDEYKRAQEEEWACRQRQLAIQAKEAKRLRKRKKAEALRLLDMEKRQKQRLEEVRETQRKSEETIQLKEQCRGAVRLELEIIERRYTDMTSILRALGIPVEGGEVKAAYKQALLKFHPDRVSRNDIYEQVKAEETFKFISRFKEKLRI</sequence>
<keyword evidence="4" id="KW-1185">Reference proteome</keyword>
<feature type="compositionally biased region" description="Acidic residues" evidence="2">
    <location>
        <begin position="126"/>
        <end position="147"/>
    </location>
</feature>
<feature type="compositionally biased region" description="Low complexity" evidence="2">
    <location>
        <begin position="96"/>
        <end position="111"/>
    </location>
</feature>
<accession>A0A9R0XHY8</accession>
<evidence type="ECO:0000313" key="4">
    <source>
        <dbReference type="Proteomes" id="UP000324705"/>
    </source>
</evidence>
<gene>
    <name evidence="3" type="ORF">TRITD_5Bv1G200470</name>
</gene>
<dbReference type="Proteomes" id="UP000324705">
    <property type="component" value="Chromosome 5B"/>
</dbReference>
<feature type="compositionally biased region" description="Basic and acidic residues" evidence="2">
    <location>
        <begin position="252"/>
        <end position="272"/>
    </location>
</feature>
<feature type="compositionally biased region" description="Pro residues" evidence="2">
    <location>
        <begin position="19"/>
        <end position="31"/>
    </location>
</feature>
<protein>
    <recommendedName>
        <fullName evidence="5">J domain-containing protein</fullName>
    </recommendedName>
</protein>
<evidence type="ECO:0008006" key="5">
    <source>
        <dbReference type="Google" id="ProtNLM"/>
    </source>
</evidence>
<reference evidence="3 4" key="1">
    <citation type="submission" date="2017-09" db="EMBL/GenBank/DDBJ databases">
        <authorList>
            <consortium name="International Durum Wheat Genome Sequencing Consortium (IDWGSC)"/>
            <person name="Milanesi L."/>
        </authorList>
    </citation>
    <scope>NUCLEOTIDE SEQUENCE [LARGE SCALE GENOMIC DNA]</scope>
    <source>
        <strain evidence="4">cv. Svevo</strain>
    </source>
</reference>
<dbReference type="PANTHER" id="PTHR36335">
    <property type="entry name" value="CHAPERONE DNAJ-DOMAIN SUPERFAMILY PROTEIN"/>
    <property type="match status" value="1"/>
</dbReference>
<dbReference type="EMBL" id="LT934120">
    <property type="protein sequence ID" value="VAI36839.1"/>
    <property type="molecule type" value="Genomic_DNA"/>
</dbReference>
<feature type="compositionally biased region" description="Acidic residues" evidence="2">
    <location>
        <begin position="80"/>
        <end position="91"/>
    </location>
</feature>
<dbReference type="AlphaFoldDB" id="A0A9R0XHY8"/>
<organism evidence="3 4">
    <name type="scientific">Triticum turgidum subsp. durum</name>
    <name type="common">Durum wheat</name>
    <name type="synonym">Triticum durum</name>
    <dbReference type="NCBI Taxonomy" id="4567"/>
    <lineage>
        <taxon>Eukaryota</taxon>
        <taxon>Viridiplantae</taxon>
        <taxon>Streptophyta</taxon>
        <taxon>Embryophyta</taxon>
        <taxon>Tracheophyta</taxon>
        <taxon>Spermatophyta</taxon>
        <taxon>Magnoliopsida</taxon>
        <taxon>Liliopsida</taxon>
        <taxon>Poales</taxon>
        <taxon>Poaceae</taxon>
        <taxon>BOP clade</taxon>
        <taxon>Pooideae</taxon>
        <taxon>Triticodae</taxon>
        <taxon>Triticeae</taxon>
        <taxon>Triticinae</taxon>
        <taxon>Triticum</taxon>
    </lineage>
</organism>
<dbReference type="Gramene" id="TRITD5Bv1G200470.1">
    <property type="protein sequence ID" value="TRITD5Bv1G200470.1"/>
    <property type="gene ID" value="TRITD5Bv1G200470"/>
</dbReference>
<dbReference type="InterPro" id="IPR036869">
    <property type="entry name" value="J_dom_sf"/>
</dbReference>
<dbReference type="SUPFAM" id="SSF46565">
    <property type="entry name" value="Chaperone J-domain"/>
    <property type="match status" value="1"/>
</dbReference>
<feature type="region of interest" description="Disordered" evidence="2">
    <location>
        <begin position="1"/>
        <end position="33"/>
    </location>
</feature>
<dbReference type="InterPro" id="IPR001623">
    <property type="entry name" value="DnaJ_domain"/>
</dbReference>
<feature type="region of interest" description="Disordered" evidence="2">
    <location>
        <begin position="65"/>
        <end position="300"/>
    </location>
</feature>
<name>A0A9R0XHY8_TRITD</name>
<feature type="coiled-coil region" evidence="1">
    <location>
        <begin position="462"/>
        <end position="497"/>
    </location>
</feature>
<dbReference type="PANTHER" id="PTHR36335:SF1">
    <property type="entry name" value="CHAPERONE DNAJ-DOMAIN SUPERFAMILY PROTEIN"/>
    <property type="match status" value="1"/>
</dbReference>
<proteinExistence type="predicted"/>
<dbReference type="CDD" id="cd06257">
    <property type="entry name" value="DnaJ"/>
    <property type="match status" value="1"/>
</dbReference>
<feature type="compositionally biased region" description="Low complexity" evidence="2">
    <location>
        <begin position="183"/>
        <end position="193"/>
    </location>
</feature>
<feature type="compositionally biased region" description="Basic and acidic residues" evidence="2">
    <location>
        <begin position="281"/>
        <end position="300"/>
    </location>
</feature>
<dbReference type="GO" id="GO:0005783">
    <property type="term" value="C:endoplasmic reticulum"/>
    <property type="evidence" value="ECO:0007669"/>
    <property type="project" value="UniProtKB-ARBA"/>
</dbReference>
<keyword evidence="1" id="KW-0175">Coiled coil</keyword>
<dbReference type="Gene3D" id="1.10.287.110">
    <property type="entry name" value="DnaJ domain"/>
    <property type="match status" value="1"/>
</dbReference>
<evidence type="ECO:0000256" key="2">
    <source>
        <dbReference type="SAM" id="MobiDB-lite"/>
    </source>
</evidence>